<dbReference type="OrthoDB" id="3561641at2759"/>
<gene>
    <name evidence="2" type="ORF">FZEAL_146</name>
</gene>
<feature type="compositionally biased region" description="Basic and acidic residues" evidence="1">
    <location>
        <begin position="194"/>
        <end position="209"/>
    </location>
</feature>
<organism evidence="2 3">
    <name type="scientific">Fusarium zealandicum</name>
    <dbReference type="NCBI Taxonomy" id="1053134"/>
    <lineage>
        <taxon>Eukaryota</taxon>
        <taxon>Fungi</taxon>
        <taxon>Dikarya</taxon>
        <taxon>Ascomycota</taxon>
        <taxon>Pezizomycotina</taxon>
        <taxon>Sordariomycetes</taxon>
        <taxon>Hypocreomycetidae</taxon>
        <taxon>Hypocreales</taxon>
        <taxon>Nectriaceae</taxon>
        <taxon>Fusarium</taxon>
        <taxon>Fusarium staphyleae species complex</taxon>
    </lineage>
</organism>
<evidence type="ECO:0000313" key="3">
    <source>
        <dbReference type="Proteomes" id="UP000635477"/>
    </source>
</evidence>
<feature type="compositionally biased region" description="Pro residues" evidence="1">
    <location>
        <begin position="216"/>
        <end position="226"/>
    </location>
</feature>
<reference evidence="2" key="1">
    <citation type="journal article" date="2020" name="BMC Genomics">
        <title>Correction to: Identification and distribution of gene clusters required for synthesis of sphingolipid metabolism inhibitors in diverse species of the filamentous fungus Fusarium.</title>
        <authorList>
            <person name="Kim H.S."/>
            <person name="Lohmar J.M."/>
            <person name="Busman M."/>
            <person name="Brown D.W."/>
            <person name="Naumann T.A."/>
            <person name="Divon H.H."/>
            <person name="Lysoe E."/>
            <person name="Uhlig S."/>
            <person name="Proctor R.H."/>
        </authorList>
    </citation>
    <scope>NUCLEOTIDE SEQUENCE</scope>
    <source>
        <strain evidence="2">NRRL 22465</strain>
    </source>
</reference>
<feature type="region of interest" description="Disordered" evidence="1">
    <location>
        <begin position="194"/>
        <end position="251"/>
    </location>
</feature>
<keyword evidence="3" id="KW-1185">Reference proteome</keyword>
<feature type="region of interest" description="Disordered" evidence="1">
    <location>
        <begin position="346"/>
        <end position="378"/>
    </location>
</feature>
<evidence type="ECO:0000313" key="2">
    <source>
        <dbReference type="EMBL" id="KAF4984705.1"/>
    </source>
</evidence>
<comment type="caution">
    <text evidence="2">The sequence shown here is derived from an EMBL/GenBank/DDBJ whole genome shotgun (WGS) entry which is preliminary data.</text>
</comment>
<reference evidence="2" key="2">
    <citation type="submission" date="2020-05" db="EMBL/GenBank/DDBJ databases">
        <authorList>
            <person name="Kim H.-S."/>
            <person name="Proctor R.H."/>
            <person name="Brown D.W."/>
        </authorList>
    </citation>
    <scope>NUCLEOTIDE SEQUENCE</scope>
    <source>
        <strain evidence="2">NRRL 22465</strain>
    </source>
</reference>
<evidence type="ECO:0000256" key="1">
    <source>
        <dbReference type="SAM" id="MobiDB-lite"/>
    </source>
</evidence>
<protein>
    <submittedName>
        <fullName evidence="2">Uncharacterized protein</fullName>
    </submittedName>
</protein>
<dbReference type="Proteomes" id="UP000635477">
    <property type="component" value="Unassembled WGS sequence"/>
</dbReference>
<dbReference type="AlphaFoldDB" id="A0A8H4UVY1"/>
<accession>A0A8H4UVY1</accession>
<proteinExistence type="predicted"/>
<sequence length="378" mass="41545">MDEQQVVLQGANGTIIRLPAGNNKDLVPQSAQGPRAHFKVVGKKGAIEYKGPDCGYVASRALDIAEMIARRCGRASKVEGTWPASDSEPRKWSAKGIPFSHLSLPKPGMSISRVKISKIKPVTPSEMEPIENGVAYSSVNKNEQVSFAAVSSPNSPHAARLAQIAMAVQENEHREHQPKRSWRQLSNVFWRPRIENSAESRTHSPERRIAHQGSHMPPPQPPPTRPMQPAQSWQRNAQPPPDPEYVRLQDGRTVQVRTVTPRDQVHSHQPDLEYVRLQDGQMVPVAAAQAQQQVVPQSTSSHPAPEVMRYRTDQRTAYKIRGGDWKLEVSAPLGSQEAAMFDTIAAANSQPDRVREGGSAAHDSGKRLIDGGNSADKG</sequence>
<dbReference type="EMBL" id="JABEYC010000006">
    <property type="protein sequence ID" value="KAF4984705.1"/>
    <property type="molecule type" value="Genomic_DNA"/>
</dbReference>
<name>A0A8H4UVY1_9HYPO</name>